<evidence type="ECO:0000259" key="6">
    <source>
        <dbReference type="PROSITE" id="PS50111"/>
    </source>
</evidence>
<dbReference type="EMBL" id="JAGSPN010000006">
    <property type="protein sequence ID" value="MBR7782369.1"/>
    <property type="molecule type" value="Genomic_DNA"/>
</dbReference>
<dbReference type="AlphaFoldDB" id="A0A941DLS6"/>
<comment type="subcellular location">
    <subcellularLocation>
        <location evidence="1">Membrane</location>
    </subcellularLocation>
</comment>
<keyword evidence="2" id="KW-0488">Methylation</keyword>
<evidence type="ECO:0000313" key="7">
    <source>
        <dbReference type="EMBL" id="MBR7782369.1"/>
    </source>
</evidence>
<evidence type="ECO:0000256" key="5">
    <source>
        <dbReference type="SAM" id="MobiDB-lite"/>
    </source>
</evidence>
<dbReference type="InterPro" id="IPR004090">
    <property type="entry name" value="Chemotax_Me-accpt_rcpt"/>
</dbReference>
<reference evidence="7" key="1">
    <citation type="submission" date="2021-04" db="EMBL/GenBank/DDBJ databases">
        <title>novel species isolated from subtropical streams in China.</title>
        <authorList>
            <person name="Lu H."/>
        </authorList>
    </citation>
    <scope>NUCLEOTIDE SEQUENCE</scope>
    <source>
        <strain evidence="7">LFS511W</strain>
    </source>
</reference>
<evidence type="ECO:0000256" key="1">
    <source>
        <dbReference type="ARBA" id="ARBA00004370"/>
    </source>
</evidence>
<keyword evidence="4" id="KW-0807">Transducer</keyword>
<sequence>MKFKHLKISTRLALCFAGILALSFFATAIAQWRLQQTAEQTRQMMEQPIAKERLISDWYRYIQVGVRRTSAIAKSNDTSLVTFFADDAAVTSRKASEMQKSVQDMLSNDSEKTVFDAIAAERKIYTAAKDEIVAAKEAGDTMKAEKLIETVFLPAANRYQAKVQELLELQRTNMNQLALNIQQHYESSRWILASLSLAALLCGALFTWLLARNLRGELGGEPAYAADIARRIASGDLATEVMLHDSDRDSLLFAMKSMRDSLAEIVSQVRAGTETIATASDQIAAGNMDLSSRTEAQASALEQTAASMDELNSTVKQNADNARQANSLAGSASSVAQRGGDVVTQVVQTMHGINTSAGKITEIISVIDGIAFQTNILALNAAVEAARAGEQGRGFAVVATEVRNLAQRSAAAAKEIKALISDSVDQIHAGGKLVEEAGTTMQDIVHSVQQVASIMADITHASEEQSLGIAQVNQAILQMDNTTQQNASLVEEATTASISMQDQAKALADMVAVFRLDAQRADQHARQSAQTYQMKKAAARQQHLDNSNSARPLALRSNGRGREAA</sequence>
<keyword evidence="8" id="KW-1185">Reference proteome</keyword>
<feature type="region of interest" description="Disordered" evidence="5">
    <location>
        <begin position="525"/>
        <end position="565"/>
    </location>
</feature>
<dbReference type="Pfam" id="PF12729">
    <property type="entry name" value="4HB_MCP_1"/>
    <property type="match status" value="1"/>
</dbReference>
<dbReference type="FunFam" id="1.10.287.950:FF:000001">
    <property type="entry name" value="Methyl-accepting chemotaxis sensory transducer"/>
    <property type="match status" value="1"/>
</dbReference>
<dbReference type="GO" id="GO:0005886">
    <property type="term" value="C:plasma membrane"/>
    <property type="evidence" value="ECO:0007669"/>
    <property type="project" value="TreeGrafter"/>
</dbReference>
<dbReference type="GO" id="GO:0007165">
    <property type="term" value="P:signal transduction"/>
    <property type="evidence" value="ECO:0007669"/>
    <property type="project" value="UniProtKB-KW"/>
</dbReference>
<dbReference type="CDD" id="cd11386">
    <property type="entry name" value="MCP_signal"/>
    <property type="match status" value="1"/>
</dbReference>
<dbReference type="PRINTS" id="PR00260">
    <property type="entry name" value="CHEMTRNSDUCR"/>
</dbReference>
<dbReference type="SUPFAM" id="SSF58104">
    <property type="entry name" value="Methyl-accepting chemotaxis protein (MCP) signaling domain"/>
    <property type="match status" value="1"/>
</dbReference>
<dbReference type="PANTHER" id="PTHR43531:SF14">
    <property type="entry name" value="METHYL-ACCEPTING CHEMOTAXIS PROTEIN I-RELATED"/>
    <property type="match status" value="1"/>
</dbReference>
<dbReference type="Gene3D" id="1.10.287.950">
    <property type="entry name" value="Methyl-accepting chemotaxis protein"/>
    <property type="match status" value="1"/>
</dbReference>
<dbReference type="GO" id="GO:0004888">
    <property type="term" value="F:transmembrane signaling receptor activity"/>
    <property type="evidence" value="ECO:0007669"/>
    <property type="project" value="InterPro"/>
</dbReference>
<dbReference type="PANTHER" id="PTHR43531">
    <property type="entry name" value="PROTEIN ICFG"/>
    <property type="match status" value="1"/>
</dbReference>
<comment type="similarity">
    <text evidence="3">Belongs to the methyl-accepting chemotaxis (MCP) protein family.</text>
</comment>
<evidence type="ECO:0000256" key="2">
    <source>
        <dbReference type="ARBA" id="ARBA00022481"/>
    </source>
</evidence>
<evidence type="ECO:0000256" key="4">
    <source>
        <dbReference type="PROSITE-ProRule" id="PRU00284"/>
    </source>
</evidence>
<dbReference type="GO" id="GO:0006935">
    <property type="term" value="P:chemotaxis"/>
    <property type="evidence" value="ECO:0007669"/>
    <property type="project" value="InterPro"/>
</dbReference>
<organism evidence="7 8">
    <name type="scientific">Undibacterium luofuense</name>
    <dbReference type="NCBI Taxonomy" id="2828733"/>
    <lineage>
        <taxon>Bacteria</taxon>
        <taxon>Pseudomonadati</taxon>
        <taxon>Pseudomonadota</taxon>
        <taxon>Betaproteobacteria</taxon>
        <taxon>Burkholderiales</taxon>
        <taxon>Oxalobacteraceae</taxon>
        <taxon>Undibacterium</taxon>
    </lineage>
</organism>
<comment type="caution">
    <text evidence="7">The sequence shown here is derived from an EMBL/GenBank/DDBJ whole genome shotgun (WGS) entry which is preliminary data.</text>
</comment>
<gene>
    <name evidence="7" type="ORF">KDM89_09455</name>
</gene>
<dbReference type="SMART" id="SM00283">
    <property type="entry name" value="MA"/>
    <property type="match status" value="1"/>
</dbReference>
<name>A0A941DLS6_9BURK</name>
<dbReference type="InterPro" id="IPR024478">
    <property type="entry name" value="HlyB_4HB_MCP"/>
</dbReference>
<dbReference type="InterPro" id="IPR004089">
    <property type="entry name" value="MCPsignal_dom"/>
</dbReference>
<feature type="domain" description="Methyl-accepting transducer" evidence="6">
    <location>
        <begin position="272"/>
        <end position="501"/>
    </location>
</feature>
<proteinExistence type="inferred from homology"/>
<dbReference type="Pfam" id="PF00015">
    <property type="entry name" value="MCPsignal"/>
    <property type="match status" value="1"/>
</dbReference>
<dbReference type="CDD" id="cd19411">
    <property type="entry name" value="MCP2201-like_sensor"/>
    <property type="match status" value="1"/>
</dbReference>
<evidence type="ECO:0000256" key="3">
    <source>
        <dbReference type="ARBA" id="ARBA00029447"/>
    </source>
</evidence>
<accession>A0A941DLS6</accession>
<dbReference type="PROSITE" id="PS50111">
    <property type="entry name" value="CHEMOTAXIS_TRANSDUC_2"/>
    <property type="match status" value="1"/>
</dbReference>
<dbReference type="InterPro" id="IPR051310">
    <property type="entry name" value="MCP_chemotaxis"/>
</dbReference>
<protein>
    <submittedName>
        <fullName evidence="7">MCP four helix bundle domain-containing protein</fullName>
    </submittedName>
</protein>
<dbReference type="Proteomes" id="UP000680067">
    <property type="component" value="Unassembled WGS sequence"/>
</dbReference>
<evidence type="ECO:0000313" key="8">
    <source>
        <dbReference type="Proteomes" id="UP000680067"/>
    </source>
</evidence>
<dbReference type="InterPro" id="IPR047347">
    <property type="entry name" value="YvaQ-like_sensor"/>
</dbReference>